<accession>A0A0F4TZM2</accession>
<evidence type="ECO:0000313" key="13">
    <source>
        <dbReference type="Proteomes" id="UP000033588"/>
    </source>
</evidence>
<dbReference type="RefSeq" id="WP_046038291.1">
    <property type="nucleotide sequence ID" value="NZ_LACC01000008.1"/>
</dbReference>
<keyword evidence="10" id="KW-0449">Lipoprotein</keyword>
<dbReference type="PATRIC" id="fig|294.132.peg.5676"/>
<evidence type="ECO:0000256" key="4">
    <source>
        <dbReference type="ARBA" id="ARBA00022475"/>
    </source>
</evidence>
<proteinExistence type="inferred from homology"/>
<evidence type="ECO:0000256" key="5">
    <source>
        <dbReference type="ARBA" id="ARBA00022692"/>
    </source>
</evidence>
<dbReference type="InterPro" id="IPR031381">
    <property type="entry name" value="YtcA"/>
</dbReference>
<name>A0A0F4TZM2_PSEFL</name>
<evidence type="ECO:0000256" key="7">
    <source>
        <dbReference type="ARBA" id="ARBA00022989"/>
    </source>
</evidence>
<evidence type="ECO:0000256" key="6">
    <source>
        <dbReference type="ARBA" id="ARBA00022729"/>
    </source>
</evidence>
<protein>
    <recommendedName>
        <fullName evidence="3">Uncharacterized protein YtcA</fullName>
    </recommendedName>
</protein>
<dbReference type="Pfam" id="PF17090">
    <property type="entry name" value="Ytca"/>
    <property type="match status" value="1"/>
</dbReference>
<sequence length="86" mass="9064">MRSPAILFLLCALLGGCSTVPSINVLGAYFPDWLFCIVGAIVATGVVHAALRAAGLLRQLQGLTLPLAYSSLTVSLALIGWLTFFQ</sequence>
<feature type="transmembrane region" description="Helical" evidence="11">
    <location>
        <begin position="29"/>
        <end position="51"/>
    </location>
</feature>
<evidence type="ECO:0000256" key="3">
    <source>
        <dbReference type="ARBA" id="ARBA00021237"/>
    </source>
</evidence>
<keyword evidence="4" id="KW-1003">Cell membrane</keyword>
<organism evidence="12 13">
    <name type="scientific">Pseudomonas fluorescens</name>
    <dbReference type="NCBI Taxonomy" id="294"/>
    <lineage>
        <taxon>Bacteria</taxon>
        <taxon>Pseudomonadati</taxon>
        <taxon>Pseudomonadota</taxon>
        <taxon>Gammaproteobacteria</taxon>
        <taxon>Pseudomonadales</taxon>
        <taxon>Pseudomonadaceae</taxon>
        <taxon>Pseudomonas</taxon>
    </lineage>
</organism>
<evidence type="ECO:0000256" key="1">
    <source>
        <dbReference type="ARBA" id="ARBA00004141"/>
    </source>
</evidence>
<dbReference type="AlphaFoldDB" id="A0A0F4TZM2"/>
<comment type="similarity">
    <text evidence="2">Belongs to the YtcA family.</text>
</comment>
<evidence type="ECO:0000256" key="10">
    <source>
        <dbReference type="ARBA" id="ARBA00023288"/>
    </source>
</evidence>
<keyword evidence="7 11" id="KW-1133">Transmembrane helix</keyword>
<dbReference type="PROSITE" id="PS51257">
    <property type="entry name" value="PROKAR_LIPOPROTEIN"/>
    <property type="match status" value="1"/>
</dbReference>
<comment type="subcellular location">
    <subcellularLocation>
        <location evidence="1">Membrane</location>
        <topology evidence="1">Multi-pass membrane protein</topology>
    </subcellularLocation>
</comment>
<keyword evidence="9" id="KW-0564">Palmitate</keyword>
<dbReference type="GO" id="GO:0016020">
    <property type="term" value="C:membrane"/>
    <property type="evidence" value="ECO:0007669"/>
    <property type="project" value="UniProtKB-SubCell"/>
</dbReference>
<evidence type="ECO:0000256" key="8">
    <source>
        <dbReference type="ARBA" id="ARBA00023136"/>
    </source>
</evidence>
<dbReference type="EMBL" id="LACC01000008">
    <property type="protein sequence ID" value="KJZ49450.1"/>
    <property type="molecule type" value="Genomic_DNA"/>
</dbReference>
<evidence type="ECO:0000256" key="9">
    <source>
        <dbReference type="ARBA" id="ARBA00023139"/>
    </source>
</evidence>
<keyword evidence="5 11" id="KW-0812">Transmembrane</keyword>
<keyword evidence="8 11" id="KW-0472">Membrane</keyword>
<evidence type="ECO:0000313" key="12">
    <source>
        <dbReference type="EMBL" id="KJZ49450.1"/>
    </source>
</evidence>
<evidence type="ECO:0000256" key="11">
    <source>
        <dbReference type="SAM" id="Phobius"/>
    </source>
</evidence>
<keyword evidence="6" id="KW-0732">Signal</keyword>
<evidence type="ECO:0000256" key="2">
    <source>
        <dbReference type="ARBA" id="ARBA00008208"/>
    </source>
</evidence>
<dbReference type="OrthoDB" id="123105at2"/>
<feature type="transmembrane region" description="Helical" evidence="11">
    <location>
        <begin position="63"/>
        <end position="84"/>
    </location>
</feature>
<reference evidence="12 13" key="1">
    <citation type="submission" date="2015-03" db="EMBL/GenBank/DDBJ databases">
        <title>Comparative genomics of Pseudomonas insights into diversity of traits involved in vanlence and defense.</title>
        <authorList>
            <person name="Qin Y."/>
        </authorList>
    </citation>
    <scope>NUCLEOTIDE SEQUENCE [LARGE SCALE GENOMIC DNA]</scope>
    <source>
        <strain evidence="12 13">C8</strain>
    </source>
</reference>
<gene>
    <name evidence="12" type="ORF">VC35_05495</name>
</gene>
<dbReference type="Proteomes" id="UP000033588">
    <property type="component" value="Unassembled WGS sequence"/>
</dbReference>
<comment type="caution">
    <text evidence="12">The sequence shown here is derived from an EMBL/GenBank/DDBJ whole genome shotgun (WGS) entry which is preliminary data.</text>
</comment>